<dbReference type="Gene3D" id="1.25.40.10">
    <property type="entry name" value="Tetratricopeptide repeat domain"/>
    <property type="match status" value="1"/>
</dbReference>
<dbReference type="HOGENOM" id="CLU_072621_0_0_1"/>
<dbReference type="eggNOG" id="KOG0548">
    <property type="taxonomic scope" value="Eukaryota"/>
</dbReference>
<dbReference type="InParanoid" id="G8Y4M2"/>
<protein>
    <submittedName>
        <fullName evidence="4">Piso0_005258 protein</fullName>
    </submittedName>
</protein>
<feature type="compositionally biased region" description="Basic and acidic residues" evidence="3">
    <location>
        <begin position="176"/>
        <end position="188"/>
    </location>
</feature>
<feature type="repeat" description="TPR" evidence="2">
    <location>
        <begin position="4"/>
        <end position="37"/>
    </location>
</feature>
<accession>G8Y4M2</accession>
<gene>
    <name evidence="4" type="primary">Piso0_005258</name>
    <name evidence="4" type="ORF">GNLVRS01_PISO0M10880g</name>
</gene>
<evidence type="ECO:0000313" key="5">
    <source>
        <dbReference type="Proteomes" id="UP000005222"/>
    </source>
</evidence>
<dbReference type="OMA" id="ENGIPEW"/>
<sequence length="324" mass="36845">MPSTEELKALGNEAFSNKQYKKASKIYRDAISLSPKNPILYSNRALCFLKQEDWQRAIQDCEKGLSLDPDTKTKVKLLFRKGVACKGLSLLEQSSACFKEVLRLDPKNISAENELKKMDSSCSDSIAKASPNLNFVSDKLTKIDVKEVDGLPESFLNLTNAELEGAKKGRNVTQIDSHDNDSQTHDINKNSNEQSTANDSTFNQRPSMFYLSTLNKVPADKKAGAYKFIFSLDNDYYADIFKLTGIEAEFLSFFIEASAYISSENGIPEWGQKILEYLKTFNTQRRYFLVLEFCNNEDIQKLLKNVENLGDFDLLQQYRKLLIH</sequence>
<feature type="compositionally biased region" description="Polar residues" evidence="3">
    <location>
        <begin position="189"/>
        <end position="202"/>
    </location>
</feature>
<name>G8Y4M2_PICSO</name>
<dbReference type="PANTHER" id="PTHR46423">
    <property type="entry name" value="RNA POLYMERASE II-ASSOCIATED PROTEIN 3"/>
    <property type="match status" value="1"/>
</dbReference>
<dbReference type="Pfam" id="PF13181">
    <property type="entry name" value="TPR_8"/>
    <property type="match status" value="2"/>
</dbReference>
<proteinExistence type="predicted"/>
<dbReference type="EMBL" id="FO082047">
    <property type="protein sequence ID" value="CCE85640.1"/>
    <property type="molecule type" value="Genomic_DNA"/>
</dbReference>
<dbReference type="PANTHER" id="PTHR46423:SF1">
    <property type="entry name" value="RNA POLYMERASE II-ASSOCIATED PROTEIN 3"/>
    <property type="match status" value="1"/>
</dbReference>
<dbReference type="AlphaFoldDB" id="G8Y4M2"/>
<dbReference type="STRING" id="559304.G8Y4M2"/>
<dbReference type="SUPFAM" id="SSF48452">
    <property type="entry name" value="TPR-like"/>
    <property type="match status" value="1"/>
</dbReference>
<keyword evidence="1 2" id="KW-0802">TPR repeat</keyword>
<evidence type="ECO:0000256" key="3">
    <source>
        <dbReference type="SAM" id="MobiDB-lite"/>
    </source>
</evidence>
<dbReference type="OrthoDB" id="10250354at2759"/>
<dbReference type="InterPro" id="IPR051966">
    <property type="entry name" value="RPAP3"/>
</dbReference>
<feature type="region of interest" description="Disordered" evidence="3">
    <location>
        <begin position="170"/>
        <end position="202"/>
    </location>
</feature>
<evidence type="ECO:0000256" key="1">
    <source>
        <dbReference type="ARBA" id="ARBA00022803"/>
    </source>
</evidence>
<dbReference type="InterPro" id="IPR011990">
    <property type="entry name" value="TPR-like_helical_dom_sf"/>
</dbReference>
<evidence type="ECO:0000313" key="4">
    <source>
        <dbReference type="EMBL" id="CCE85640.1"/>
    </source>
</evidence>
<dbReference type="Proteomes" id="UP000005222">
    <property type="component" value="Chromosome M"/>
</dbReference>
<dbReference type="PROSITE" id="PS50005">
    <property type="entry name" value="TPR"/>
    <property type="match status" value="2"/>
</dbReference>
<reference evidence="4 5" key="1">
    <citation type="journal article" date="2012" name="G3 (Bethesda)">
        <title>Pichia sorbitophila, an interspecies yeast hybrid reveals early steps of genome resolution following polyploidization.</title>
        <authorList>
            <person name="Leh Louis V."/>
            <person name="Despons L."/>
            <person name="Friedrich A."/>
            <person name="Martin T."/>
            <person name="Durrens P."/>
            <person name="Casaregola S."/>
            <person name="Neuveglise C."/>
            <person name="Fairhead C."/>
            <person name="Marck C."/>
            <person name="Cruz J.A."/>
            <person name="Straub M.L."/>
            <person name="Kugler V."/>
            <person name="Sacerdot C."/>
            <person name="Uzunov Z."/>
            <person name="Thierry A."/>
            <person name="Weiss S."/>
            <person name="Bleykasten C."/>
            <person name="De Montigny J."/>
            <person name="Jacques N."/>
            <person name="Jung P."/>
            <person name="Lemaire M."/>
            <person name="Mallet S."/>
            <person name="Morel G."/>
            <person name="Richard G.F."/>
            <person name="Sarkar A."/>
            <person name="Savel G."/>
            <person name="Schacherer J."/>
            <person name="Seret M.L."/>
            <person name="Talla E."/>
            <person name="Samson G."/>
            <person name="Jubin C."/>
            <person name="Poulain J."/>
            <person name="Vacherie B."/>
            <person name="Barbe V."/>
            <person name="Pelletier E."/>
            <person name="Sherman D.J."/>
            <person name="Westhof E."/>
            <person name="Weissenbach J."/>
            <person name="Baret P.V."/>
            <person name="Wincker P."/>
            <person name="Gaillardin C."/>
            <person name="Dujon B."/>
            <person name="Souciet J.L."/>
        </authorList>
    </citation>
    <scope>NUCLEOTIDE SEQUENCE [LARGE SCALE GENOMIC DNA]</scope>
    <source>
        <strain evidence="5">ATCC MYA-4447 / BCRC 22081 / CBS 7064 / NBRC 10061 / NRRL Y-12695</strain>
    </source>
</reference>
<dbReference type="GO" id="GO:0101031">
    <property type="term" value="C:protein folding chaperone complex"/>
    <property type="evidence" value="ECO:0007669"/>
    <property type="project" value="TreeGrafter"/>
</dbReference>
<evidence type="ECO:0000256" key="2">
    <source>
        <dbReference type="PROSITE-ProRule" id="PRU00339"/>
    </source>
</evidence>
<organism evidence="4 5">
    <name type="scientific">Pichia sorbitophila (strain ATCC MYA-4447 / BCRC 22081 / CBS 7064 / NBRC 10061 / NRRL Y-12695)</name>
    <name type="common">Hybrid yeast</name>
    <dbReference type="NCBI Taxonomy" id="559304"/>
    <lineage>
        <taxon>Eukaryota</taxon>
        <taxon>Fungi</taxon>
        <taxon>Dikarya</taxon>
        <taxon>Ascomycota</taxon>
        <taxon>Saccharomycotina</taxon>
        <taxon>Pichiomycetes</taxon>
        <taxon>Debaryomycetaceae</taxon>
        <taxon>Millerozyma</taxon>
    </lineage>
</organism>
<keyword evidence="5" id="KW-1185">Reference proteome</keyword>
<feature type="repeat" description="TPR" evidence="2">
    <location>
        <begin position="38"/>
        <end position="71"/>
    </location>
</feature>
<dbReference type="Pfam" id="PF00515">
    <property type="entry name" value="TPR_1"/>
    <property type="match status" value="1"/>
</dbReference>
<dbReference type="SMART" id="SM00028">
    <property type="entry name" value="TPR"/>
    <property type="match status" value="3"/>
</dbReference>
<dbReference type="InterPro" id="IPR019734">
    <property type="entry name" value="TPR_rpt"/>
</dbReference>